<evidence type="ECO:0000313" key="2">
    <source>
        <dbReference type="Proteomes" id="UP000315003"/>
    </source>
</evidence>
<keyword evidence="1" id="KW-0808">Transferase</keyword>
<dbReference type="Pfam" id="PF01874">
    <property type="entry name" value="CitG"/>
    <property type="match status" value="1"/>
</dbReference>
<dbReference type="PANTHER" id="PTHR42280:SF1">
    <property type="entry name" value="CITG FAMILY PROTEIN"/>
    <property type="match status" value="1"/>
</dbReference>
<name>A0A517SRZ4_9BACT</name>
<proteinExistence type="predicted"/>
<dbReference type="AlphaFoldDB" id="A0A517SRZ4"/>
<reference evidence="1 2" key="1">
    <citation type="submission" date="2019-02" db="EMBL/GenBank/DDBJ databases">
        <title>Deep-cultivation of Planctomycetes and their phenomic and genomic characterization uncovers novel biology.</title>
        <authorList>
            <person name="Wiegand S."/>
            <person name="Jogler M."/>
            <person name="Boedeker C."/>
            <person name="Pinto D."/>
            <person name="Vollmers J."/>
            <person name="Rivas-Marin E."/>
            <person name="Kohn T."/>
            <person name="Peeters S.H."/>
            <person name="Heuer A."/>
            <person name="Rast P."/>
            <person name="Oberbeckmann S."/>
            <person name="Bunk B."/>
            <person name="Jeske O."/>
            <person name="Meyerdierks A."/>
            <person name="Storesund J.E."/>
            <person name="Kallscheuer N."/>
            <person name="Luecker S."/>
            <person name="Lage O.M."/>
            <person name="Pohl T."/>
            <person name="Merkel B.J."/>
            <person name="Hornburger P."/>
            <person name="Mueller R.-W."/>
            <person name="Bruemmer F."/>
            <person name="Labrenz M."/>
            <person name="Spormann A.M."/>
            <person name="Op den Camp H."/>
            <person name="Overmann J."/>
            <person name="Amann R."/>
            <person name="Jetten M.S.M."/>
            <person name="Mascher T."/>
            <person name="Medema M.H."/>
            <person name="Devos D.P."/>
            <person name="Kaster A.-K."/>
            <person name="Ovreas L."/>
            <person name="Rohde M."/>
            <person name="Galperin M.Y."/>
            <person name="Jogler C."/>
        </authorList>
    </citation>
    <scope>NUCLEOTIDE SEQUENCE [LARGE SCALE GENOMIC DNA]</scope>
    <source>
        <strain evidence="1 2">SV_7m_r</strain>
    </source>
</reference>
<protein>
    <submittedName>
        <fullName evidence="1">ATP:dephospho-CoA triphosphoribosyl transferase</fullName>
    </submittedName>
</protein>
<accession>A0A517SRZ4</accession>
<dbReference type="InterPro" id="IPR002736">
    <property type="entry name" value="CitG"/>
</dbReference>
<organism evidence="1 2">
    <name type="scientific">Stieleria bergensis</name>
    <dbReference type="NCBI Taxonomy" id="2528025"/>
    <lineage>
        <taxon>Bacteria</taxon>
        <taxon>Pseudomonadati</taxon>
        <taxon>Planctomycetota</taxon>
        <taxon>Planctomycetia</taxon>
        <taxon>Pirellulales</taxon>
        <taxon>Pirellulaceae</taxon>
        <taxon>Stieleria</taxon>
    </lineage>
</organism>
<gene>
    <name evidence="1" type="ORF">SV7mr_14020</name>
</gene>
<dbReference type="OrthoDB" id="8525901at2"/>
<dbReference type="GO" id="GO:0005524">
    <property type="term" value="F:ATP binding"/>
    <property type="evidence" value="ECO:0007669"/>
    <property type="project" value="InterPro"/>
</dbReference>
<dbReference type="RefSeq" id="WP_145270399.1">
    <property type="nucleotide sequence ID" value="NZ_CP036272.1"/>
</dbReference>
<dbReference type="EMBL" id="CP036272">
    <property type="protein sequence ID" value="QDT58900.1"/>
    <property type="molecule type" value="Genomic_DNA"/>
</dbReference>
<dbReference type="Gene3D" id="1.10.4200.10">
    <property type="entry name" value="Triphosphoribosyl-dephospho-CoA protein"/>
    <property type="match status" value="1"/>
</dbReference>
<keyword evidence="2" id="KW-1185">Reference proteome</keyword>
<dbReference type="GO" id="GO:0046917">
    <property type="term" value="F:triphosphoribosyl-dephospho-CoA synthase activity"/>
    <property type="evidence" value="ECO:0007669"/>
    <property type="project" value="InterPro"/>
</dbReference>
<sequence>MTRSPLDSLRFVCPTSADAVRWACVLEATAPKPGNVWPGNNQPDLSFADFVQAAEVTAAQFGSATALPFSRLVLQSMQAVMQQCQTNVNLGILLLIGPLHQAECRLKTHDAAAWQQATADCLSQLNADDAANLYAAISAAQPGGMGQVDEMDVNDAPPTDLVHAMGLAADRDRIALNYSQGFVDFFANVLPVLDDAIKQANDVLEGIVVAQLRLLAQRPDSLVQRKYGIALATEVQQRAQFDPFDLEQRFQFDRYLRTGAGTGKAINPGTTADFLAASLYVLLRQSVADSSA</sequence>
<dbReference type="PANTHER" id="PTHR42280">
    <property type="entry name" value="CITG FAMILY PROTEIN"/>
    <property type="match status" value="1"/>
</dbReference>
<dbReference type="Proteomes" id="UP000315003">
    <property type="component" value="Chromosome"/>
</dbReference>
<evidence type="ECO:0000313" key="1">
    <source>
        <dbReference type="EMBL" id="QDT58900.1"/>
    </source>
</evidence>